<dbReference type="Gene3D" id="3.10.105.10">
    <property type="entry name" value="Dipeptide-binding Protein, Domain 3"/>
    <property type="match status" value="1"/>
</dbReference>
<reference evidence="3" key="1">
    <citation type="journal article" date="2013" name="PLoS ONE">
        <title>Metagenomic insights into the carbohydrate-active enzymes carried by the microorganisms adhering to solid digesta in the rumen of cows.</title>
        <authorList>
            <person name="Wang L."/>
            <person name="Hatem A."/>
            <person name="Catalyurek U.V."/>
            <person name="Morrison M."/>
            <person name="Yu Z."/>
        </authorList>
    </citation>
    <scope>NUCLEOTIDE SEQUENCE</scope>
</reference>
<dbReference type="GO" id="GO:0015833">
    <property type="term" value="P:peptide transport"/>
    <property type="evidence" value="ECO:0007669"/>
    <property type="project" value="TreeGrafter"/>
</dbReference>
<dbReference type="PANTHER" id="PTHR30290:SF82">
    <property type="entry name" value="ABC-TYPE DIPEPTIDE_OLIGOPEPTIDE TRANSPORT SYSTEM, PERIPLASMIC COMPONENT"/>
    <property type="match status" value="1"/>
</dbReference>
<proteinExistence type="predicted"/>
<accession>W0FR35</accession>
<dbReference type="Gene3D" id="3.90.76.10">
    <property type="entry name" value="Dipeptide-binding Protein, Domain 1"/>
    <property type="match status" value="1"/>
</dbReference>
<dbReference type="PANTHER" id="PTHR30290">
    <property type="entry name" value="PERIPLASMIC BINDING COMPONENT OF ABC TRANSPORTER"/>
    <property type="match status" value="1"/>
</dbReference>
<dbReference type="CDD" id="cd08509">
    <property type="entry name" value="PBP2_TmCBP_oligosaccharides_like"/>
    <property type="match status" value="1"/>
</dbReference>
<dbReference type="InterPro" id="IPR039424">
    <property type="entry name" value="SBP_5"/>
</dbReference>
<evidence type="ECO:0000256" key="1">
    <source>
        <dbReference type="SAM" id="SignalP"/>
    </source>
</evidence>
<dbReference type="SUPFAM" id="SSF53850">
    <property type="entry name" value="Periplasmic binding protein-like II"/>
    <property type="match status" value="1"/>
</dbReference>
<sequence length="597" mass="65819">MKKLLSLVLALCLALGMAAVAGAEDVTLPRNETLYFAGQQWGSVNSWNLIGTNQNNSMAIAGGASGYRTLVYETLYMYNFMNGELKGLLANDDYAWNEDMTAVTLTIKDAAKWSDGTPVTAADVVRTFDIGVQIGNGTGTGFKAYVASIEALGEKELKINAAVNEEGKPVNPLKVLDFLTGTPIAQAAWIDKVVERCENDSVKILNDPGEDFVWSGPYTKYYTDDQKVVLIRDDNYWGQDASMWGKLPVPKYIAHAIYADNPAGENALKAGEVDVCQQFIGNIQKMWLEDGLPISTYYEEAPYGVCLTMPTAWYNFNLPVLAENPALRKAIAIAVDYDTIIANAMTNQSPSFSDVPRSLMNPTEGEQALYDHEAVKDLQWAGMDIEGANKLLDEAGLLDTDGDGYREYNGEKISLNAVCPNGWTDWQASMEVVAAAGEKIGLEITTLYPEWDIYQTVFTNPSQKEYAIYMWSPEAASPSNPWTRVNQFMGKEFVGVENNWSGNWGQYVNEEADALIKKIPLTTDAEELKGLYTELTKIYLTEVPSFSLMYRPSVFHAVNESVWTNFPAGDDGRNIPPADCTDGYGIAALYDLELVGQ</sequence>
<dbReference type="Pfam" id="PF00496">
    <property type="entry name" value="SBP_bac_5"/>
    <property type="match status" value="1"/>
</dbReference>
<dbReference type="InterPro" id="IPR000914">
    <property type="entry name" value="SBP_5_dom"/>
</dbReference>
<organism evidence="3">
    <name type="scientific">uncultured bacterium Contig1500</name>
    <dbReference type="NCBI Taxonomy" id="1393442"/>
    <lineage>
        <taxon>Bacteria</taxon>
        <taxon>environmental samples</taxon>
    </lineage>
</organism>
<protein>
    <submittedName>
        <fullName evidence="3">ABC transporter substrate binding protein</fullName>
    </submittedName>
</protein>
<evidence type="ECO:0000313" key="3">
    <source>
        <dbReference type="EMBL" id="AHF25317.1"/>
    </source>
</evidence>
<feature type="domain" description="Solute-binding protein family 5" evidence="2">
    <location>
        <begin position="85"/>
        <end position="485"/>
    </location>
</feature>
<dbReference type="InterPro" id="IPR030678">
    <property type="entry name" value="Peptide/Ni-bd"/>
</dbReference>
<dbReference type="GO" id="GO:0043190">
    <property type="term" value="C:ATP-binding cassette (ABC) transporter complex"/>
    <property type="evidence" value="ECO:0007669"/>
    <property type="project" value="InterPro"/>
</dbReference>
<keyword evidence="1" id="KW-0732">Signal</keyword>
<name>W0FR35_9BACT</name>
<dbReference type="PIRSF" id="PIRSF002741">
    <property type="entry name" value="MppA"/>
    <property type="match status" value="1"/>
</dbReference>
<dbReference type="Gene3D" id="3.40.190.10">
    <property type="entry name" value="Periplasmic binding protein-like II"/>
    <property type="match status" value="1"/>
</dbReference>
<dbReference type="AlphaFoldDB" id="W0FR35"/>
<evidence type="ECO:0000259" key="2">
    <source>
        <dbReference type="Pfam" id="PF00496"/>
    </source>
</evidence>
<dbReference type="GO" id="GO:1904680">
    <property type="term" value="F:peptide transmembrane transporter activity"/>
    <property type="evidence" value="ECO:0007669"/>
    <property type="project" value="TreeGrafter"/>
</dbReference>
<feature type="signal peptide" evidence="1">
    <location>
        <begin position="1"/>
        <end position="23"/>
    </location>
</feature>
<feature type="chain" id="PRO_5004788869" evidence="1">
    <location>
        <begin position="24"/>
        <end position="597"/>
    </location>
</feature>
<dbReference type="EMBL" id="KC246829">
    <property type="protein sequence ID" value="AHF25317.1"/>
    <property type="molecule type" value="Genomic_DNA"/>
</dbReference>
<dbReference type="GO" id="GO:0042597">
    <property type="term" value="C:periplasmic space"/>
    <property type="evidence" value="ECO:0007669"/>
    <property type="project" value="UniProtKB-ARBA"/>
</dbReference>